<reference evidence="3" key="1">
    <citation type="submission" date="2022-02" db="EMBL/GenBank/DDBJ databases">
        <authorList>
            <person name="Leng L."/>
        </authorList>
    </citation>
    <scope>NUCLEOTIDE SEQUENCE</scope>
    <source>
        <strain evidence="3">JI</strain>
    </source>
</reference>
<evidence type="ECO:0000313" key="3">
    <source>
        <dbReference type="EMBL" id="MDF9407254.1"/>
    </source>
</evidence>
<dbReference type="CDD" id="cd03801">
    <property type="entry name" value="GT4_PimA-like"/>
    <property type="match status" value="1"/>
</dbReference>
<gene>
    <name evidence="3" type="ORF">L7E55_02600</name>
</gene>
<feature type="domain" description="Glycosyl transferase family 1" evidence="1">
    <location>
        <begin position="204"/>
        <end position="362"/>
    </location>
</feature>
<proteinExistence type="predicted"/>
<protein>
    <submittedName>
        <fullName evidence="3">Glycosyltransferase family 4 protein</fullName>
    </submittedName>
</protein>
<sequence>MRVLMLSWEYPPKSVGGLAQHVYDLTNALTENGVDVHLITSGGQGTPAFEKVHGVKVHRVEPYQISSPDFVTWVAQFNVALLERAISISSDLGEIHILHAHDWLVAYAARALKHSWKIPLVTTLHATEYGRNNGLHNDTQRHISDIEWWLAYESWRVICCSHYMEGELRHVFQIPQDKIKVIPNGVDHTNFKVRESDARRSDYAAPDERIVFYVGRLVREKGVQVLLDAAPEILAHHPQTKFVIAGKGPFMDSLKRQAMLSGIANRVYFTGYINDTVRNNLYSWADVAVFPSLYEPFGIVALEAMAARTPVVVADSGGLGEIINHGIDGLKTYTGDSHSLAQNILSVLKQPQFGDKLRENAYYRVLNEFNWGKIAWQTASVYREVLEAHQSTAWSAAGRQERIFNRFGRMLTRYS</sequence>
<dbReference type="InterPro" id="IPR028098">
    <property type="entry name" value="Glyco_trans_4-like_N"/>
</dbReference>
<evidence type="ECO:0000313" key="4">
    <source>
        <dbReference type="Proteomes" id="UP001154312"/>
    </source>
</evidence>
<dbReference type="Pfam" id="PF00534">
    <property type="entry name" value="Glycos_transf_1"/>
    <property type="match status" value="1"/>
</dbReference>
<dbReference type="AlphaFoldDB" id="A0A9X4JSR8"/>
<comment type="caution">
    <text evidence="3">The sequence shown here is derived from an EMBL/GenBank/DDBJ whole genome shotgun (WGS) entry which is preliminary data.</text>
</comment>
<accession>A0A9X4JSR8</accession>
<dbReference type="Gene3D" id="3.40.50.2000">
    <property type="entry name" value="Glycogen Phosphorylase B"/>
    <property type="match status" value="2"/>
</dbReference>
<feature type="domain" description="Glycosyltransferase subfamily 4-like N-terminal" evidence="2">
    <location>
        <begin position="15"/>
        <end position="188"/>
    </location>
</feature>
<name>A0A9X4JSR8_9FIRM</name>
<dbReference type="Proteomes" id="UP001154312">
    <property type="component" value="Unassembled WGS sequence"/>
</dbReference>
<dbReference type="SUPFAM" id="SSF53756">
    <property type="entry name" value="UDP-Glycosyltransferase/glycogen phosphorylase"/>
    <property type="match status" value="1"/>
</dbReference>
<dbReference type="PANTHER" id="PTHR45947:SF3">
    <property type="entry name" value="SULFOQUINOVOSYL TRANSFERASE SQD2"/>
    <property type="match status" value="1"/>
</dbReference>
<dbReference type="GO" id="GO:0016757">
    <property type="term" value="F:glycosyltransferase activity"/>
    <property type="evidence" value="ECO:0007669"/>
    <property type="project" value="InterPro"/>
</dbReference>
<dbReference type="PANTHER" id="PTHR45947">
    <property type="entry name" value="SULFOQUINOVOSYL TRANSFERASE SQD2"/>
    <property type="match status" value="1"/>
</dbReference>
<dbReference type="InterPro" id="IPR050194">
    <property type="entry name" value="Glycosyltransferase_grp1"/>
</dbReference>
<keyword evidence="4" id="KW-1185">Reference proteome</keyword>
<dbReference type="EMBL" id="JAKOAV010000003">
    <property type="protein sequence ID" value="MDF9407254.1"/>
    <property type="molecule type" value="Genomic_DNA"/>
</dbReference>
<dbReference type="Pfam" id="PF13439">
    <property type="entry name" value="Glyco_transf_4"/>
    <property type="match status" value="1"/>
</dbReference>
<evidence type="ECO:0000259" key="1">
    <source>
        <dbReference type="Pfam" id="PF00534"/>
    </source>
</evidence>
<evidence type="ECO:0000259" key="2">
    <source>
        <dbReference type="Pfam" id="PF13439"/>
    </source>
</evidence>
<organism evidence="3 4">
    <name type="scientific">Pelotomaculum isophthalicicum JI</name>
    <dbReference type="NCBI Taxonomy" id="947010"/>
    <lineage>
        <taxon>Bacteria</taxon>
        <taxon>Bacillati</taxon>
        <taxon>Bacillota</taxon>
        <taxon>Clostridia</taxon>
        <taxon>Eubacteriales</taxon>
        <taxon>Desulfotomaculaceae</taxon>
        <taxon>Pelotomaculum</taxon>
    </lineage>
</organism>
<dbReference type="InterPro" id="IPR001296">
    <property type="entry name" value="Glyco_trans_1"/>
</dbReference>